<dbReference type="GO" id="GO:0003824">
    <property type="term" value="F:catalytic activity"/>
    <property type="evidence" value="ECO:0007669"/>
    <property type="project" value="InterPro"/>
</dbReference>
<dbReference type="PANTHER" id="PTHR36930:SF1">
    <property type="entry name" value="MOSC DOMAIN-CONTAINING PROTEIN"/>
    <property type="match status" value="1"/>
</dbReference>
<dbReference type="SUPFAM" id="SSF141673">
    <property type="entry name" value="MOSC N-terminal domain-like"/>
    <property type="match status" value="1"/>
</dbReference>
<dbReference type="InterPro" id="IPR005302">
    <property type="entry name" value="MoCF_Sase_C"/>
</dbReference>
<proteinExistence type="predicted"/>
<dbReference type="Pfam" id="PF03476">
    <property type="entry name" value="MOSC_N"/>
    <property type="match status" value="1"/>
</dbReference>
<evidence type="ECO:0000259" key="1">
    <source>
        <dbReference type="PROSITE" id="PS51340"/>
    </source>
</evidence>
<dbReference type="InterPro" id="IPR005303">
    <property type="entry name" value="MOCOS_middle"/>
</dbReference>
<dbReference type="PANTHER" id="PTHR36930">
    <property type="entry name" value="METAL-SULFUR CLUSTER BIOSYNTHESIS PROTEINS YUAD-RELATED"/>
    <property type="match status" value="1"/>
</dbReference>
<dbReference type="GO" id="GO:0030151">
    <property type="term" value="F:molybdenum ion binding"/>
    <property type="evidence" value="ECO:0007669"/>
    <property type="project" value="InterPro"/>
</dbReference>
<dbReference type="KEGG" id="aio:EXH44_00610"/>
<dbReference type="SUPFAM" id="SSF50800">
    <property type="entry name" value="PK beta-barrel domain-like"/>
    <property type="match status" value="1"/>
</dbReference>
<feature type="domain" description="MOSC" evidence="1">
    <location>
        <begin position="116"/>
        <end position="261"/>
    </location>
</feature>
<evidence type="ECO:0000313" key="2">
    <source>
        <dbReference type="EMBL" id="QBQ62838.1"/>
    </source>
</evidence>
<name>A0A4P7CDC8_9PAST</name>
<protein>
    <submittedName>
        <fullName evidence="2">MOSC domain-containing protein</fullName>
    </submittedName>
</protein>
<dbReference type="AlphaFoldDB" id="A0A4P7CDC8"/>
<organism evidence="2 3">
    <name type="scientific">Actinobacillus indolicus</name>
    <dbReference type="NCBI Taxonomy" id="51049"/>
    <lineage>
        <taxon>Bacteria</taxon>
        <taxon>Pseudomonadati</taxon>
        <taxon>Pseudomonadota</taxon>
        <taxon>Gammaproteobacteria</taxon>
        <taxon>Pasteurellales</taxon>
        <taxon>Pasteurellaceae</taxon>
        <taxon>Actinobacillus</taxon>
    </lineage>
</organism>
<sequence>MQVTQLNLYPIKSTRAYQVGQAFVLPQGLNFDREFMITEMDGTFITARKDQVLYRLSAFPIPTGVVIQYDNGEQCVALYQDFVEQQTSEVWGTHFPSWVAHDAVNQWLSERFGRDVQLRWIGKTSERMVQNFEPNPLSFADSNPLLLVSEKSLAQVQAWSPVPVVMEQFRANVVIDGVQAFEEEGWRRIKIGDVEFEFAQCCTRCILITRHPTTLELDPKAEPFRTLKQNHTNEKGKPIFGIHLVPKSSGAIRVGDFITILE</sequence>
<gene>
    <name evidence="2" type="ORF">EXH44_00610</name>
</gene>
<keyword evidence="3" id="KW-1185">Reference proteome</keyword>
<dbReference type="PROSITE" id="PS51340">
    <property type="entry name" value="MOSC"/>
    <property type="match status" value="1"/>
</dbReference>
<accession>A0A4P7CDC8</accession>
<dbReference type="GO" id="GO:0030170">
    <property type="term" value="F:pyridoxal phosphate binding"/>
    <property type="evidence" value="ECO:0007669"/>
    <property type="project" value="InterPro"/>
</dbReference>
<dbReference type="Pfam" id="PF03473">
    <property type="entry name" value="MOSC"/>
    <property type="match status" value="1"/>
</dbReference>
<dbReference type="EMBL" id="CP038145">
    <property type="protein sequence ID" value="QBQ62838.1"/>
    <property type="molecule type" value="Genomic_DNA"/>
</dbReference>
<dbReference type="RefSeq" id="WP_162855851.1">
    <property type="nucleotide sequence ID" value="NZ_CP038145.1"/>
</dbReference>
<reference evidence="2 3" key="1">
    <citation type="submission" date="2019-03" db="EMBL/GenBank/DDBJ databases">
        <authorList>
            <person name="Che Y."/>
            <person name="Zhou L."/>
        </authorList>
    </citation>
    <scope>NUCLEOTIDE SEQUENCE [LARGE SCALE GENOMIC DNA]</scope>
    <source>
        <strain evidence="2 3">AIFJ1607</strain>
    </source>
</reference>
<dbReference type="InterPro" id="IPR011037">
    <property type="entry name" value="Pyrv_Knase-like_insert_dom_sf"/>
</dbReference>
<dbReference type="InterPro" id="IPR052716">
    <property type="entry name" value="MOSC_domain"/>
</dbReference>
<dbReference type="Proteomes" id="UP000294444">
    <property type="component" value="Chromosome"/>
</dbReference>
<evidence type="ECO:0000313" key="3">
    <source>
        <dbReference type="Proteomes" id="UP000294444"/>
    </source>
</evidence>